<dbReference type="HOGENOM" id="CLU_2777307_0_0_1"/>
<comment type="caution">
    <text evidence="2">The sequence shown here is derived from an EMBL/GenBank/DDBJ whole genome shotgun (WGS) entry which is preliminary data.</text>
</comment>
<name>A0A015I0E1_RHIIW</name>
<organism evidence="2 3">
    <name type="scientific">Rhizophagus irregularis (strain DAOM 197198w)</name>
    <name type="common">Glomus intraradices</name>
    <dbReference type="NCBI Taxonomy" id="1432141"/>
    <lineage>
        <taxon>Eukaryota</taxon>
        <taxon>Fungi</taxon>
        <taxon>Fungi incertae sedis</taxon>
        <taxon>Mucoromycota</taxon>
        <taxon>Glomeromycotina</taxon>
        <taxon>Glomeromycetes</taxon>
        <taxon>Glomerales</taxon>
        <taxon>Glomeraceae</taxon>
        <taxon>Rhizophagus</taxon>
    </lineage>
</organism>
<gene>
    <name evidence="2" type="ORF">RirG_271270</name>
</gene>
<dbReference type="Proteomes" id="UP000022910">
    <property type="component" value="Unassembled WGS sequence"/>
</dbReference>
<evidence type="ECO:0000313" key="2">
    <source>
        <dbReference type="EMBL" id="EXX50397.1"/>
    </source>
</evidence>
<reference evidence="2 3" key="1">
    <citation type="submission" date="2014-02" db="EMBL/GenBank/DDBJ databases">
        <title>Single nucleus genome sequencing reveals high similarity among nuclei of an endomycorrhizal fungus.</title>
        <authorList>
            <person name="Lin K."/>
            <person name="Geurts R."/>
            <person name="Zhang Z."/>
            <person name="Limpens E."/>
            <person name="Saunders D.G."/>
            <person name="Mu D."/>
            <person name="Pang E."/>
            <person name="Cao H."/>
            <person name="Cha H."/>
            <person name="Lin T."/>
            <person name="Zhou Q."/>
            <person name="Shang Y."/>
            <person name="Li Y."/>
            <person name="Ivanov S."/>
            <person name="Sharma T."/>
            <person name="Velzen R.V."/>
            <person name="Ruijter N.D."/>
            <person name="Aanen D.K."/>
            <person name="Win J."/>
            <person name="Kamoun S."/>
            <person name="Bisseling T."/>
            <person name="Huang S."/>
        </authorList>
    </citation>
    <scope>NUCLEOTIDE SEQUENCE [LARGE SCALE GENOMIC DNA]</scope>
    <source>
        <strain evidence="3">DAOM197198w</strain>
    </source>
</reference>
<evidence type="ECO:0000256" key="1">
    <source>
        <dbReference type="SAM" id="MobiDB-lite"/>
    </source>
</evidence>
<accession>A0A015I0E1</accession>
<dbReference type="AlphaFoldDB" id="A0A015I0E1"/>
<evidence type="ECO:0000313" key="3">
    <source>
        <dbReference type="Proteomes" id="UP000022910"/>
    </source>
</evidence>
<protein>
    <submittedName>
        <fullName evidence="2">Uncharacterized protein</fullName>
    </submittedName>
</protein>
<sequence length="69" mass="7957">MITPYMMQQLAEKENSEQISSEMTPTKEMSEATDDNNGYEKLVSQSYYLVYNDFNMNGYANTGSEYAMK</sequence>
<keyword evidence="3" id="KW-1185">Reference proteome</keyword>
<proteinExistence type="predicted"/>
<feature type="region of interest" description="Disordered" evidence="1">
    <location>
        <begin position="1"/>
        <end position="37"/>
    </location>
</feature>
<dbReference type="EMBL" id="JEMT01029973">
    <property type="protein sequence ID" value="EXX50397.1"/>
    <property type="molecule type" value="Genomic_DNA"/>
</dbReference>
<dbReference type="OrthoDB" id="10348541at2759"/>